<dbReference type="SMART" id="SM01027">
    <property type="entry name" value="Beta-Casp"/>
    <property type="match status" value="1"/>
</dbReference>
<gene>
    <name evidence="4" type="ORF">BN961_02636</name>
    <name evidence="5" type="ORF">NCTC12722_02352</name>
</gene>
<dbReference type="Pfam" id="PF00753">
    <property type="entry name" value="Lactamase_B"/>
    <property type="match status" value="1"/>
</dbReference>
<dbReference type="InterPro" id="IPR001279">
    <property type="entry name" value="Metallo-B-lactamas"/>
</dbReference>
<dbReference type="Pfam" id="PF10996">
    <property type="entry name" value="Beta-Casp"/>
    <property type="match status" value="1"/>
</dbReference>
<reference evidence="5 7" key="2">
    <citation type="submission" date="2018-06" db="EMBL/GenBank/DDBJ databases">
        <authorList>
            <consortium name="Pathogen Informatics"/>
            <person name="Doyle S."/>
        </authorList>
    </citation>
    <scope>NUCLEOTIDE SEQUENCE [LARGE SCALE GENOMIC DNA]</scope>
    <source>
        <strain evidence="5 7">NCTC12722</strain>
    </source>
</reference>
<evidence type="ECO:0000313" key="7">
    <source>
        <dbReference type="Proteomes" id="UP000254343"/>
    </source>
</evidence>
<proteinExistence type="predicted"/>
<dbReference type="InterPro" id="IPR036866">
    <property type="entry name" value="RibonucZ/Hydroxyglut_hydro"/>
</dbReference>
<sequence>MKLTFLGAAGTVTGSKYLLESPGQRWLVDCGLFQGQKPLRLRNWERLPIDPKTIDAVLLTHAHIDHSGYLPLLVRNGFRGPIYCSSATADLCEILLPDSGYLQEKDAEFANRHGYSKHKPALPLYTERDARAALSHFKPLSIDEEHALGAHVSVTPRRTGHILGACSVQVASSDLSIVFSGDLGRYDDPILHDPTPVRRADYLVVESTYGDRLHDRIDPAAALEEIVARTITRGGTVIIPAFAVGRAQSLLYWFRRLKDSGRLGNVPVFLDSPMAVDASELLCRHLQDHRLSEHECRTSCDVASYVRSTEDSKALTANPVPKVIISASGMATGGRVLHHLKSYAPDPKSTILFAGFQAAGTRGAAMVSGASSVRIHGSDIPVRAEVQNLSMFSAHADATEIVRWLRGFERAPRMTFITHGEPTAAEALKQRIKQELGWACSIPKHLESTEL</sequence>
<dbReference type="Proteomes" id="UP000035762">
    <property type="component" value="Unassembled WGS sequence"/>
</dbReference>
<dbReference type="Gene3D" id="3.40.50.10890">
    <property type="match status" value="1"/>
</dbReference>
<evidence type="ECO:0000313" key="5">
    <source>
        <dbReference type="EMBL" id="SUU85143.1"/>
    </source>
</evidence>
<dbReference type="EMBL" id="CCAZ020000001">
    <property type="protein sequence ID" value="CEG09213.1"/>
    <property type="molecule type" value="Genomic_DNA"/>
</dbReference>
<dbReference type="AlphaFoldDB" id="A0A090N7Y8"/>
<reference evidence="4 6" key="1">
    <citation type="journal article" date="2014" name="Genome Announc.">
        <title>Genome Sequence of Afipia felis Strain 76713, Isolated in Hospital Water Using an Amoeba Co-Culture Procedure.</title>
        <authorList>
            <person name="Benamar S."/>
            <person name="La Scola B."/>
            <person name="Croce O."/>
        </authorList>
    </citation>
    <scope>NUCLEOTIDE SEQUENCE [LARGE SCALE GENOMIC DNA]</scope>
    <source>
        <strain evidence="4 6">76713</strain>
    </source>
</reference>
<evidence type="ECO:0000256" key="1">
    <source>
        <dbReference type="ARBA" id="ARBA00022801"/>
    </source>
</evidence>
<keyword evidence="1 5" id="KW-0378">Hydrolase</keyword>
<dbReference type="Gene3D" id="3.60.15.10">
    <property type="entry name" value="Ribonuclease Z/Hydroxyacylglutathione hydrolase-like"/>
    <property type="match status" value="1"/>
</dbReference>
<dbReference type="STRING" id="1035.BN961_02636"/>
<dbReference type="GO" id="GO:0004521">
    <property type="term" value="F:RNA endonuclease activity"/>
    <property type="evidence" value="ECO:0007669"/>
    <property type="project" value="TreeGrafter"/>
</dbReference>
<dbReference type="OrthoDB" id="9803916at2"/>
<evidence type="ECO:0000259" key="3">
    <source>
        <dbReference type="SMART" id="SM01027"/>
    </source>
</evidence>
<feature type="domain" description="Metallo-beta-lactamase" evidence="2">
    <location>
        <begin position="13"/>
        <end position="242"/>
    </location>
</feature>
<dbReference type="InterPro" id="IPR050698">
    <property type="entry name" value="MBL"/>
</dbReference>
<dbReference type="InterPro" id="IPR011108">
    <property type="entry name" value="RMMBL"/>
</dbReference>
<dbReference type="SMART" id="SM00849">
    <property type="entry name" value="Lactamase_B"/>
    <property type="match status" value="1"/>
</dbReference>
<dbReference type="GO" id="GO:0016787">
    <property type="term" value="F:hydrolase activity"/>
    <property type="evidence" value="ECO:0007669"/>
    <property type="project" value="UniProtKB-KW"/>
</dbReference>
<dbReference type="Proteomes" id="UP000254343">
    <property type="component" value="Unassembled WGS sequence"/>
</dbReference>
<name>A0A090N7Y8_AFIFE</name>
<feature type="domain" description="Beta-Casp" evidence="3">
    <location>
        <begin position="247"/>
        <end position="366"/>
    </location>
</feature>
<dbReference type="CDD" id="cd16295">
    <property type="entry name" value="TTHA0252-CPSF-like_MBL-fold"/>
    <property type="match status" value="1"/>
</dbReference>
<dbReference type="SUPFAM" id="SSF56281">
    <property type="entry name" value="Metallo-hydrolase/oxidoreductase"/>
    <property type="match status" value="1"/>
</dbReference>
<dbReference type="PANTHER" id="PTHR11203">
    <property type="entry name" value="CLEAVAGE AND POLYADENYLATION SPECIFICITY FACTOR FAMILY MEMBER"/>
    <property type="match status" value="1"/>
</dbReference>
<dbReference type="InterPro" id="IPR022712">
    <property type="entry name" value="Beta_Casp"/>
</dbReference>
<evidence type="ECO:0000259" key="2">
    <source>
        <dbReference type="SMART" id="SM00849"/>
    </source>
</evidence>
<organism evidence="4 6">
    <name type="scientific">Afipia felis</name>
    <name type="common">Cat scratch disease bacillus</name>
    <dbReference type="NCBI Taxonomy" id="1035"/>
    <lineage>
        <taxon>Bacteria</taxon>
        <taxon>Pseudomonadati</taxon>
        <taxon>Pseudomonadota</taxon>
        <taxon>Alphaproteobacteria</taxon>
        <taxon>Hyphomicrobiales</taxon>
        <taxon>Nitrobacteraceae</taxon>
        <taxon>Afipia</taxon>
    </lineage>
</organism>
<protein>
    <submittedName>
        <fullName evidence="4 5">Ribonuclease</fullName>
        <ecNumber evidence="5">3.1.-.-</ecNumber>
    </submittedName>
</protein>
<dbReference type="RefSeq" id="WP_002715968.1">
    <property type="nucleotide sequence ID" value="NZ_CCAZ020000001.1"/>
</dbReference>
<dbReference type="EMBL" id="UIGB01000001">
    <property type="protein sequence ID" value="SUU85143.1"/>
    <property type="molecule type" value="Genomic_DNA"/>
</dbReference>
<evidence type="ECO:0000313" key="6">
    <source>
        <dbReference type="Proteomes" id="UP000035762"/>
    </source>
</evidence>
<keyword evidence="6" id="KW-1185">Reference proteome</keyword>
<accession>A0A090N7Y8</accession>
<evidence type="ECO:0000313" key="4">
    <source>
        <dbReference type="EMBL" id="CEG09213.1"/>
    </source>
</evidence>
<dbReference type="Pfam" id="PF07521">
    <property type="entry name" value="RMMBL"/>
    <property type="match status" value="1"/>
</dbReference>
<dbReference type="EC" id="3.1.-.-" evidence="5"/>
<dbReference type="PANTHER" id="PTHR11203:SF37">
    <property type="entry name" value="INTEGRATOR COMPLEX SUBUNIT 11"/>
    <property type="match status" value="1"/>
</dbReference>